<dbReference type="Proteomes" id="UP000237947">
    <property type="component" value="Chromosome"/>
</dbReference>
<dbReference type="InterPro" id="IPR003439">
    <property type="entry name" value="ABC_transporter-like_ATP-bd"/>
</dbReference>
<dbReference type="SMART" id="SM00382">
    <property type="entry name" value="AAA"/>
    <property type="match status" value="2"/>
</dbReference>
<feature type="domain" description="ABC transporter" evidence="4">
    <location>
        <begin position="4"/>
        <end position="256"/>
    </location>
</feature>
<organism evidence="5 6">
    <name type="scientific">Fastidiosipila sanguinis</name>
    <dbReference type="NCBI Taxonomy" id="236753"/>
    <lineage>
        <taxon>Bacteria</taxon>
        <taxon>Bacillati</taxon>
        <taxon>Bacillota</taxon>
        <taxon>Clostridia</taxon>
        <taxon>Eubacteriales</taxon>
        <taxon>Oscillospiraceae</taxon>
        <taxon>Fastidiosipila</taxon>
    </lineage>
</organism>
<evidence type="ECO:0000256" key="1">
    <source>
        <dbReference type="ARBA" id="ARBA00022741"/>
    </source>
</evidence>
<evidence type="ECO:0000256" key="2">
    <source>
        <dbReference type="ARBA" id="ARBA00022840"/>
    </source>
</evidence>
<keyword evidence="6" id="KW-1185">Reference proteome</keyword>
<dbReference type="OrthoDB" id="1624247at2"/>
<proteinExistence type="predicted"/>
<dbReference type="Pfam" id="PF12848">
    <property type="entry name" value="ABC_tran_Xtn"/>
    <property type="match status" value="1"/>
</dbReference>
<evidence type="ECO:0000256" key="3">
    <source>
        <dbReference type="SAM" id="Coils"/>
    </source>
</evidence>
<dbReference type="InterPro" id="IPR051309">
    <property type="entry name" value="ABCF_ATPase"/>
</dbReference>
<name>A0A2S0KMH4_9FIRM</name>
<dbReference type="AlphaFoldDB" id="A0A2S0KMH4"/>
<dbReference type="Pfam" id="PF00005">
    <property type="entry name" value="ABC_tran"/>
    <property type="match status" value="2"/>
</dbReference>
<dbReference type="InterPro" id="IPR032781">
    <property type="entry name" value="ABC_tran_Xtn"/>
</dbReference>
<dbReference type="Gene3D" id="3.40.50.300">
    <property type="entry name" value="P-loop containing nucleotide triphosphate hydrolases"/>
    <property type="match status" value="2"/>
</dbReference>
<keyword evidence="1" id="KW-0547">Nucleotide-binding</keyword>
<dbReference type="PANTHER" id="PTHR42855">
    <property type="entry name" value="ABC TRANSPORTER ATP-BINDING SUBUNIT"/>
    <property type="match status" value="1"/>
</dbReference>
<dbReference type="PANTHER" id="PTHR42855:SF2">
    <property type="entry name" value="DRUG RESISTANCE ABC TRANSPORTER,ATP-BINDING PROTEIN"/>
    <property type="match status" value="1"/>
</dbReference>
<evidence type="ECO:0000313" key="6">
    <source>
        <dbReference type="Proteomes" id="UP000237947"/>
    </source>
</evidence>
<dbReference type="PROSITE" id="PS50893">
    <property type="entry name" value="ABC_TRANSPORTER_2"/>
    <property type="match status" value="2"/>
</dbReference>
<protein>
    <recommendedName>
        <fullName evidence="4">ABC transporter domain-containing protein</fullName>
    </recommendedName>
</protein>
<dbReference type="GO" id="GO:0005524">
    <property type="term" value="F:ATP binding"/>
    <property type="evidence" value="ECO:0007669"/>
    <property type="project" value="UniProtKB-KW"/>
</dbReference>
<reference evidence="6" key="1">
    <citation type="submission" date="2018-02" db="EMBL/GenBank/DDBJ databases">
        <authorList>
            <person name="Holder M.E."/>
            <person name="Ajami N.J."/>
            <person name="Petrosino J.F."/>
        </authorList>
    </citation>
    <scope>NUCLEOTIDE SEQUENCE [LARGE SCALE GENOMIC DNA]</scope>
    <source>
        <strain evidence="6">CCUG 47711</strain>
    </source>
</reference>
<dbReference type="InterPro" id="IPR003593">
    <property type="entry name" value="AAA+_ATPase"/>
</dbReference>
<dbReference type="SUPFAM" id="SSF52540">
    <property type="entry name" value="P-loop containing nucleoside triphosphate hydrolases"/>
    <property type="match status" value="2"/>
</dbReference>
<evidence type="ECO:0000313" key="5">
    <source>
        <dbReference type="EMBL" id="AVM42235.1"/>
    </source>
</evidence>
<evidence type="ECO:0000259" key="4">
    <source>
        <dbReference type="PROSITE" id="PS50893"/>
    </source>
</evidence>
<keyword evidence="3" id="KW-0175">Coiled coil</keyword>
<dbReference type="CDD" id="cd03221">
    <property type="entry name" value="ABCF_EF-3"/>
    <property type="match status" value="2"/>
</dbReference>
<accession>A0A2S0KMH4</accession>
<feature type="coiled-coil region" evidence="3">
    <location>
        <begin position="556"/>
        <end position="643"/>
    </location>
</feature>
<dbReference type="FunFam" id="3.40.50.300:FF:000011">
    <property type="entry name" value="Putative ABC transporter ATP-binding component"/>
    <property type="match status" value="1"/>
</dbReference>
<feature type="coiled-coil region" evidence="3">
    <location>
        <begin position="245"/>
        <end position="272"/>
    </location>
</feature>
<feature type="coiled-coil region" evidence="3">
    <location>
        <begin position="91"/>
        <end position="130"/>
    </location>
</feature>
<dbReference type="GO" id="GO:0016887">
    <property type="term" value="F:ATP hydrolysis activity"/>
    <property type="evidence" value="ECO:0007669"/>
    <property type="project" value="InterPro"/>
</dbReference>
<gene>
    <name evidence="5" type="ORF">C5Q98_02850</name>
</gene>
<keyword evidence="2" id="KW-0067">ATP-binding</keyword>
<dbReference type="InterPro" id="IPR027417">
    <property type="entry name" value="P-loop_NTPase"/>
</dbReference>
<sequence>MSILSISNLSKAYKASPLFKNINLQVQSGEKIALVGDNGSGKSTLLKLIAGLEDADSGTIKLSNSTLMAYLSQHMQEFTDLDRPVLSDRLQEEYENKLQEISSDIASLSIEEQEQLLSEYQHISDKFERRGGYSYLPRLTQALNALGIRSEILNRPIRTLSGGERMRVLLAEKLLENADLLLLDEPTNHLDIEGLEWLENFIKNYKGAVIVVSHDRYFIDQFADRTCELSSNTLISYQGNYSDFIRQKQERLDIQTKTLENLEKEHDRQEEITSTLLSHRKMSSYHSREKIVKKLGEAIEEIRAQIPEKSKNMNFSFLPIDDDRDENRLIIKTDNLSFAWDDTAKEEILFENFNLKLKATEKKVLLGPNGAGKSTLLNILMGINTNYLGKVEMASDVKFAHLGQFVEFPNEELTILEEIQERTLMLETEARTLLAKYGFFRDEVFKQIKVLSGGEKSRLYLACIILENPDLLYLDEPTNHLDIHSREILESAINDFNGAVLAVSHDRYFIKKCGLDILGFIGTEIKEFSNYESYKHFSNIYRNNKVNNNTSETIKVSKSKINNQDTKRQLQELRKRKNKLEKELKILADEISELEIELESRMQEMSGDSMDQYLEYAELNERLESKSENYFELGEELEEIEKKIAEI</sequence>
<dbReference type="NCBIfam" id="NF000355">
    <property type="entry name" value="ribo_prot_ABC_F"/>
    <property type="match status" value="1"/>
</dbReference>
<dbReference type="EMBL" id="CP027226">
    <property type="protein sequence ID" value="AVM42235.1"/>
    <property type="molecule type" value="Genomic_DNA"/>
</dbReference>
<dbReference type="RefSeq" id="WP_106012219.1">
    <property type="nucleotide sequence ID" value="NZ_CP027226.1"/>
</dbReference>
<feature type="domain" description="ABC transporter" evidence="4">
    <location>
        <begin position="331"/>
        <end position="547"/>
    </location>
</feature>
<dbReference type="KEGG" id="fsa:C5Q98_02850"/>